<keyword evidence="2" id="KW-1185">Reference proteome</keyword>
<proteinExistence type="predicted"/>
<reference evidence="1 2" key="1">
    <citation type="submission" date="2016-07" db="EMBL/GenBank/DDBJ databases">
        <authorList>
            <person name="Modlin R.L."/>
            <person name="Cheng L.S."/>
            <person name="Marinelli L.J."/>
            <person name="Grosset N."/>
            <person name="Gautier M."/>
            <person name="Fitz-Gibbon S."/>
            <person name="Pellegrini M."/>
            <person name="Bowman C.A."/>
            <person name="Russell D.A."/>
            <person name="Jacobs-Sera D."/>
            <person name="Hatfull G.F."/>
        </authorList>
    </citation>
    <scope>NUCLEOTIDE SEQUENCE [LARGE SCALE GENOMIC DNA]</scope>
</reference>
<dbReference type="EMBL" id="KX620750">
    <property type="protein sequence ID" value="AOT24369.1"/>
    <property type="molecule type" value="Genomic_DNA"/>
</dbReference>
<dbReference type="GeneID" id="40072421"/>
<accession>A0A1D8ETJ8</accession>
<organism evidence="1 2">
    <name type="scientific">Propionibacterium phage B22</name>
    <dbReference type="NCBI Taxonomy" id="1897532"/>
    <lineage>
        <taxon>Viruses</taxon>
        <taxon>Duplodnaviria</taxon>
        <taxon>Heunggongvirae</taxon>
        <taxon>Uroviricota</taxon>
        <taxon>Caudoviricetes</taxon>
        <taxon>Doucettevirus</taxon>
        <taxon>Doucettevirus B22</taxon>
    </lineage>
</organism>
<dbReference type="RefSeq" id="YP_009596820.1">
    <property type="nucleotide sequence ID" value="NC_041891.1"/>
</dbReference>
<protein>
    <submittedName>
        <fullName evidence="1">Minor tail protein</fullName>
    </submittedName>
</protein>
<evidence type="ECO:0000313" key="2">
    <source>
        <dbReference type="Proteomes" id="UP000221125"/>
    </source>
</evidence>
<gene>
    <name evidence="1" type="primary">17</name>
    <name evidence="1" type="ORF">B22_17</name>
</gene>
<evidence type="ECO:0000313" key="1">
    <source>
        <dbReference type="EMBL" id="AOT24369.1"/>
    </source>
</evidence>
<dbReference type="KEGG" id="vg:40072421"/>
<dbReference type="OrthoDB" id="5573at10239"/>
<sequence length="271" mass="28844">MAIIATRRDWPEAPQRFQSADGRLVAVLDPDRCGVRLRGTDLGVWSVTLTRDGEVIHTGDPMVTPGGSGIAYDMTAPLSSDVVYEARVGGMVITQVAVHTGGLPFEWGMVTPLADPDKGLMLRTVADTPTLGRSARQKLSAVPSSRLQAGGWDIPTDAAQGWTWLAGFPDASKALAERDAIMDALSLGPVYFRPETSIGFPPMWALPGDVSATKQGDAWTVSCTLTPITAPATADLPAWAPGTSYARVAATRGSFTELARTSKTFLELVRF</sequence>
<name>A0A1D8ETJ8_9CAUD</name>
<dbReference type="Proteomes" id="UP000221125">
    <property type="component" value="Segment"/>
</dbReference>